<dbReference type="Proteomes" id="UP000621447">
    <property type="component" value="Unassembled WGS sequence"/>
</dbReference>
<reference evidence="1 2" key="1">
    <citation type="submission" date="2020-06" db="EMBL/GenBank/DDBJ databases">
        <title>Sphingomonas hominis sp. nov., a member of the Sphingomonas, isolated from the hair of a 22-year-old girl.</title>
        <authorList>
            <person name="Zhang D.-F."/>
            <person name="Cui X.-W."/>
        </authorList>
    </citation>
    <scope>NUCLEOTIDE SEQUENCE [LARGE SCALE GENOMIC DNA]</scope>
    <source>
        <strain evidence="1 2">HHU CXW</strain>
    </source>
</reference>
<dbReference type="InterPro" id="IPR050484">
    <property type="entry name" value="Transf_Hexapept/Carb_Anhydrase"/>
</dbReference>
<dbReference type="InterPro" id="IPR001451">
    <property type="entry name" value="Hexapep"/>
</dbReference>
<dbReference type="InterPro" id="IPR011004">
    <property type="entry name" value="Trimer_LpxA-like_sf"/>
</dbReference>
<evidence type="ECO:0000313" key="2">
    <source>
        <dbReference type="Proteomes" id="UP000621447"/>
    </source>
</evidence>
<dbReference type="Pfam" id="PF00132">
    <property type="entry name" value="Hexapep"/>
    <property type="match status" value="1"/>
</dbReference>
<dbReference type="SUPFAM" id="SSF51161">
    <property type="entry name" value="Trimeric LpxA-like enzymes"/>
    <property type="match status" value="1"/>
</dbReference>
<proteinExistence type="predicted"/>
<comment type="caution">
    <text evidence="1">The sequence shown here is derived from an EMBL/GenBank/DDBJ whole genome shotgun (WGS) entry which is preliminary data.</text>
</comment>
<dbReference type="Gene3D" id="2.160.10.10">
    <property type="entry name" value="Hexapeptide repeat proteins"/>
    <property type="match status" value="1"/>
</dbReference>
<keyword evidence="2" id="KW-1185">Reference proteome</keyword>
<gene>
    <name evidence="1" type="ORF">HRV97_10605</name>
</gene>
<dbReference type="CDD" id="cd04645">
    <property type="entry name" value="LbH_gamma_CA_like"/>
    <property type="match status" value="1"/>
</dbReference>
<dbReference type="InterPro" id="IPR047324">
    <property type="entry name" value="LbH_gamma_CA-like"/>
</dbReference>
<dbReference type="EMBL" id="JABULH010000004">
    <property type="protein sequence ID" value="NTS65611.1"/>
    <property type="molecule type" value="Genomic_DNA"/>
</dbReference>
<dbReference type="RefSeq" id="WP_174194246.1">
    <property type="nucleotide sequence ID" value="NZ_JABULH010000004.1"/>
</dbReference>
<accession>A0ABX2JJ08</accession>
<protein>
    <submittedName>
        <fullName evidence="1">Gamma carbonic anhydrase family protein</fullName>
    </submittedName>
</protein>
<dbReference type="PANTHER" id="PTHR13061">
    <property type="entry name" value="DYNACTIN SUBUNIT P25"/>
    <property type="match status" value="1"/>
</dbReference>
<evidence type="ECO:0000313" key="1">
    <source>
        <dbReference type="EMBL" id="NTS65611.1"/>
    </source>
</evidence>
<dbReference type="PANTHER" id="PTHR13061:SF29">
    <property type="entry name" value="GAMMA CARBONIC ANHYDRASE-LIKE 1, MITOCHONDRIAL-RELATED"/>
    <property type="match status" value="1"/>
</dbReference>
<organism evidence="1 2">
    <name type="scientific">Sphingomonas hominis</name>
    <dbReference type="NCBI Taxonomy" id="2741495"/>
    <lineage>
        <taxon>Bacteria</taxon>
        <taxon>Pseudomonadati</taxon>
        <taxon>Pseudomonadota</taxon>
        <taxon>Alphaproteobacteria</taxon>
        <taxon>Sphingomonadales</taxon>
        <taxon>Sphingomonadaceae</taxon>
        <taxon>Sphingomonas</taxon>
    </lineage>
</organism>
<sequence length="174" mass="18131">MPLYAFKGQRPTRHPSAWVAPSADVIGDVQLGEDVSVWFRAVIRADNTPIPIGARSNVQEGAMLHSDPGSPLTIGEDVTIGHHAILHGCTIGNRVLIGMGATVLNNAVIADDCLVGAGALVTEGKTFPPGSLIVGSPAKAVRQLDERAIAMLKVSAAHYVANGRAAAAELREVE</sequence>
<name>A0ABX2JJ08_9SPHN</name>